<dbReference type="Gene3D" id="2.120.10.30">
    <property type="entry name" value="TolB, C-terminal domain"/>
    <property type="match status" value="1"/>
</dbReference>
<proteinExistence type="predicted"/>
<evidence type="ECO:0000313" key="3">
    <source>
        <dbReference type="EMBL" id="PKM91784.1"/>
    </source>
</evidence>
<comment type="caution">
    <text evidence="3">The sequence shown here is derived from an EMBL/GenBank/DDBJ whole genome shotgun (WGS) entry which is preliminary data.</text>
</comment>
<gene>
    <name evidence="3" type="ORF">CVU82_01080</name>
</gene>
<evidence type="ECO:0000256" key="1">
    <source>
        <dbReference type="SAM" id="MobiDB-lite"/>
    </source>
</evidence>
<keyword evidence="2" id="KW-0812">Transmembrane</keyword>
<evidence type="ECO:0000256" key="2">
    <source>
        <dbReference type="SAM" id="Phobius"/>
    </source>
</evidence>
<name>A0A2N2EAL7_9BACT</name>
<reference evidence="3 4" key="1">
    <citation type="journal article" date="2017" name="ISME J.">
        <title>Potential for microbial H2 and metal transformations associated with novel bacteria and archaea in deep terrestrial subsurface sediments.</title>
        <authorList>
            <person name="Hernsdorf A.W."/>
            <person name="Amano Y."/>
            <person name="Miyakawa K."/>
            <person name="Ise K."/>
            <person name="Suzuki Y."/>
            <person name="Anantharaman K."/>
            <person name="Probst A."/>
            <person name="Burstein D."/>
            <person name="Thomas B.C."/>
            <person name="Banfield J.F."/>
        </authorList>
    </citation>
    <scope>NUCLEOTIDE SEQUENCE [LARGE SCALE GENOMIC DNA]</scope>
    <source>
        <strain evidence="3">HGW-Falkowbacteria-1</strain>
    </source>
</reference>
<evidence type="ECO:0000313" key="4">
    <source>
        <dbReference type="Proteomes" id="UP000233517"/>
    </source>
</evidence>
<dbReference type="InterPro" id="IPR011042">
    <property type="entry name" value="6-blade_b-propeller_TolB-like"/>
</dbReference>
<feature type="region of interest" description="Disordered" evidence="1">
    <location>
        <begin position="41"/>
        <end position="90"/>
    </location>
</feature>
<dbReference type="EMBL" id="PHAI01000001">
    <property type="protein sequence ID" value="PKM91784.1"/>
    <property type="molecule type" value="Genomic_DNA"/>
</dbReference>
<dbReference type="SUPFAM" id="SSF82171">
    <property type="entry name" value="DPP6 N-terminal domain-like"/>
    <property type="match status" value="1"/>
</dbReference>
<sequence length="422" mass="47212">MEKNKIKKIIMIIGFVIVVLFIGFLVWRLFFQQTSILPGEPEGPGSSITDGLPSSPDGTPIITDSTEPGTIKPGEDTPLSPQGTQEKETEGISKIAIGGITETTTIVKSHSLNPTPSKDGGAVQFYNKDDNKFYMVNDEGDLIPLSDKSFFNVSDVEWAPNKTKAVIEYPDQTKIIYDFTTNKQVTLPKHWEDFTFSSDSEKLVNKSLGIDPDNRWLVISNSDGSQTKVLESIGENDRWVIPSWSPNNQSVGMYTEGVDAERREVFFIGEYGQNFKSTIVEGWGFQPQWSKNGDKLLYSVYSPKDDLKPKLWIVNASGDDIGKNRRSLQLETWADKCTFASNTEVYCAVPKSLESMAGMFPELALRTSDDLYKINIETGQKTLIAIPDQAYNISSIIVNKDQSNLFFTDQIDEQIHKINLQN</sequence>
<accession>A0A2N2EAL7</accession>
<organism evidence="3 4">
    <name type="scientific">Candidatus Falkowbacteria bacterium HGW-Falkowbacteria-1</name>
    <dbReference type="NCBI Taxonomy" id="2013768"/>
    <lineage>
        <taxon>Bacteria</taxon>
        <taxon>Candidatus Falkowiibacteriota</taxon>
    </lineage>
</organism>
<feature type="transmembrane region" description="Helical" evidence="2">
    <location>
        <begin position="9"/>
        <end position="30"/>
    </location>
</feature>
<keyword evidence="2" id="KW-0472">Membrane</keyword>
<evidence type="ECO:0008006" key="5">
    <source>
        <dbReference type="Google" id="ProtNLM"/>
    </source>
</evidence>
<protein>
    <recommendedName>
        <fullName evidence="5">Dipeptidylpeptidase IV N-terminal domain-containing protein</fullName>
    </recommendedName>
</protein>
<keyword evidence="2" id="KW-1133">Transmembrane helix</keyword>
<dbReference type="Proteomes" id="UP000233517">
    <property type="component" value="Unassembled WGS sequence"/>
</dbReference>
<dbReference type="AlphaFoldDB" id="A0A2N2EAL7"/>